<reference evidence="3" key="1">
    <citation type="submission" date="2016-06" db="EMBL/GenBank/DDBJ databases">
        <authorList>
            <person name="Varghese N."/>
            <person name="Submissions Spin"/>
        </authorList>
    </citation>
    <scope>NUCLEOTIDE SEQUENCE [LARGE SCALE GENOMIC DNA]</scope>
    <source>
        <strain evidence="3">DSM 43168</strain>
    </source>
</reference>
<evidence type="ECO:0000313" key="2">
    <source>
        <dbReference type="EMBL" id="SCF34506.1"/>
    </source>
</evidence>
<feature type="region of interest" description="Disordered" evidence="1">
    <location>
        <begin position="255"/>
        <end position="284"/>
    </location>
</feature>
<proteinExistence type="predicted"/>
<accession>A0A1C4ZNX8</accession>
<organism evidence="2 3">
    <name type="scientific">Micromonospora carbonacea</name>
    <dbReference type="NCBI Taxonomy" id="47853"/>
    <lineage>
        <taxon>Bacteria</taxon>
        <taxon>Bacillati</taxon>
        <taxon>Actinomycetota</taxon>
        <taxon>Actinomycetes</taxon>
        <taxon>Micromonosporales</taxon>
        <taxon>Micromonosporaceae</taxon>
        <taxon>Micromonospora</taxon>
    </lineage>
</organism>
<sequence length="313" mass="32365">MRCPPGGTRPGFYCHASMCFGFVANPVCELWNAVGGLRRWRDGGGRGRGWPGLGPGAVPGAGRPPRGIVIGGNCAARGASRARLPPLPVGGGRSAPVAGTCHSRVTRPGPAEVPVHRVAGARGPAPRGCAARSGAARAAASRRATAGLSGSLGPVDRAFRAPAFGMRSGERAEWSPERRTPVVGLVGRARPGFGRHGSSHHLRAVVRGGGGFSRHSRSGGEGRFHRNNFPPLSFSPPMMVGNLVPVPIRVARPLDGSAGPAGAPGRGRGRPAGASAAVPPPRRYPGQMFGQATICRCRNCYGQPTGRARRRIR</sequence>
<dbReference type="AlphaFoldDB" id="A0A1C4ZNX8"/>
<name>A0A1C4ZNX8_9ACTN</name>
<feature type="region of interest" description="Disordered" evidence="1">
    <location>
        <begin position="188"/>
        <end position="224"/>
    </location>
</feature>
<dbReference type="EMBL" id="FMCT01000009">
    <property type="protein sequence ID" value="SCF34506.1"/>
    <property type="molecule type" value="Genomic_DNA"/>
</dbReference>
<gene>
    <name evidence="2" type="ORF">GA0070563_10945</name>
</gene>
<dbReference type="Proteomes" id="UP000183585">
    <property type="component" value="Unassembled WGS sequence"/>
</dbReference>
<protein>
    <submittedName>
        <fullName evidence="2">Uncharacterized protein</fullName>
    </submittedName>
</protein>
<keyword evidence="3" id="KW-1185">Reference proteome</keyword>
<evidence type="ECO:0000256" key="1">
    <source>
        <dbReference type="SAM" id="MobiDB-lite"/>
    </source>
</evidence>
<evidence type="ECO:0000313" key="3">
    <source>
        <dbReference type="Proteomes" id="UP000183585"/>
    </source>
</evidence>